<accession>A0ABT3AVQ3</accession>
<dbReference type="Proteomes" id="UP001526143">
    <property type="component" value="Unassembled WGS sequence"/>
</dbReference>
<dbReference type="PANTHER" id="PTHR36558">
    <property type="entry name" value="GLR1098 PROTEIN"/>
    <property type="match status" value="1"/>
</dbReference>
<evidence type="ECO:0000259" key="1">
    <source>
        <dbReference type="Pfam" id="PF05685"/>
    </source>
</evidence>
<reference evidence="2 3" key="1">
    <citation type="submission" date="2022-10" db="EMBL/GenBank/DDBJ databases">
        <title>Identification of biosynthetic pathway for the production of the potent trypsin inhibitor radiosumin.</title>
        <authorList>
            <person name="Fewer D.P."/>
            <person name="Delbaje E."/>
            <person name="Ouyang X."/>
            <person name="Agostino P.D."/>
            <person name="Wahlsten M."/>
            <person name="Jokela J."/>
            <person name="Permi P."/>
            <person name="Haapaniemi E."/>
            <person name="Koistinen H."/>
        </authorList>
    </citation>
    <scope>NUCLEOTIDE SEQUENCE [LARGE SCALE GENOMIC DNA]</scope>
    <source>
        <strain evidence="2 3">NIES-515</strain>
    </source>
</reference>
<dbReference type="PANTHER" id="PTHR36558:SF1">
    <property type="entry name" value="RESTRICTION ENDONUCLEASE DOMAIN-CONTAINING PROTEIN-RELATED"/>
    <property type="match status" value="1"/>
</dbReference>
<dbReference type="EMBL" id="JAOWRF010000104">
    <property type="protein sequence ID" value="MCV3213207.1"/>
    <property type="molecule type" value="Genomic_DNA"/>
</dbReference>
<dbReference type="InterPro" id="IPR008538">
    <property type="entry name" value="Uma2"/>
</dbReference>
<comment type="caution">
    <text evidence="2">The sequence shown here is derived from an EMBL/GenBank/DDBJ whole genome shotgun (WGS) entry which is preliminary data.</text>
</comment>
<dbReference type="InterPro" id="IPR012296">
    <property type="entry name" value="Nuclease_put_TT1808"/>
</dbReference>
<feature type="domain" description="Putative restriction endonuclease" evidence="1">
    <location>
        <begin position="11"/>
        <end position="169"/>
    </location>
</feature>
<protein>
    <submittedName>
        <fullName evidence="2">Uma2 family endonuclease</fullName>
    </submittedName>
</protein>
<keyword evidence="2" id="KW-0378">Hydrolase</keyword>
<dbReference type="CDD" id="cd06260">
    <property type="entry name" value="DUF820-like"/>
    <property type="match status" value="1"/>
</dbReference>
<evidence type="ECO:0000313" key="3">
    <source>
        <dbReference type="Proteomes" id="UP001526143"/>
    </source>
</evidence>
<dbReference type="Gene3D" id="3.90.1570.10">
    <property type="entry name" value="tt1808, chain A"/>
    <property type="match status" value="1"/>
</dbReference>
<keyword evidence="2" id="KW-0255">Endonuclease</keyword>
<name>A0ABT3AVQ3_9CYAN</name>
<evidence type="ECO:0000313" key="2">
    <source>
        <dbReference type="EMBL" id="MCV3213207.1"/>
    </source>
</evidence>
<gene>
    <name evidence="2" type="ORF">OGM63_06660</name>
</gene>
<dbReference type="Pfam" id="PF05685">
    <property type="entry name" value="Uma2"/>
    <property type="match status" value="1"/>
</dbReference>
<dbReference type="RefSeq" id="WP_263744714.1">
    <property type="nucleotide sequence ID" value="NZ_JAOWRF010000104.1"/>
</dbReference>
<organism evidence="2 3">
    <name type="scientific">Plectonema radiosum NIES-515</name>
    <dbReference type="NCBI Taxonomy" id="2986073"/>
    <lineage>
        <taxon>Bacteria</taxon>
        <taxon>Bacillati</taxon>
        <taxon>Cyanobacteriota</taxon>
        <taxon>Cyanophyceae</taxon>
        <taxon>Oscillatoriophycideae</taxon>
        <taxon>Oscillatoriales</taxon>
        <taxon>Microcoleaceae</taxon>
        <taxon>Plectonema</taxon>
    </lineage>
</organism>
<dbReference type="GO" id="GO:0004519">
    <property type="term" value="F:endonuclease activity"/>
    <property type="evidence" value="ECO:0007669"/>
    <property type="project" value="UniProtKB-KW"/>
</dbReference>
<keyword evidence="3" id="KW-1185">Reference proteome</keyword>
<sequence length="194" mass="22832">MQTQQRYYTAEEYLALEEAAEFKSEYHNGEIVPMTGASINHNRICGNVYASLKFLLRGKNKEAFMSDLRLWIPRYQRYTYPDVMVIQGNPALHNNRTDTITNPVLIVEVLSKSTQNYDHTDKFRYYRSITEFQEYVLINQYELQIEQYSKTGEAQWLLREFETEDAKITFSSVDLEIAIAEIYEGVDFNLKDCD</sequence>
<dbReference type="InterPro" id="IPR011335">
    <property type="entry name" value="Restrct_endonuc-II-like"/>
</dbReference>
<keyword evidence="2" id="KW-0540">Nuclease</keyword>
<dbReference type="SUPFAM" id="SSF52980">
    <property type="entry name" value="Restriction endonuclease-like"/>
    <property type="match status" value="1"/>
</dbReference>
<proteinExistence type="predicted"/>